<comment type="caution">
    <text evidence="1">The sequence shown here is derived from an EMBL/GenBank/DDBJ whole genome shotgun (WGS) entry which is preliminary data.</text>
</comment>
<dbReference type="AlphaFoldDB" id="A0A9N9EGL6"/>
<organism evidence="1 2">
    <name type="scientific">Racocetra fulgida</name>
    <dbReference type="NCBI Taxonomy" id="60492"/>
    <lineage>
        <taxon>Eukaryota</taxon>
        <taxon>Fungi</taxon>
        <taxon>Fungi incertae sedis</taxon>
        <taxon>Mucoromycota</taxon>
        <taxon>Glomeromycotina</taxon>
        <taxon>Glomeromycetes</taxon>
        <taxon>Diversisporales</taxon>
        <taxon>Gigasporaceae</taxon>
        <taxon>Racocetra</taxon>
    </lineage>
</organism>
<protein>
    <submittedName>
        <fullName evidence="1">1976_t:CDS:1</fullName>
    </submittedName>
</protein>
<proteinExistence type="predicted"/>
<evidence type="ECO:0000313" key="1">
    <source>
        <dbReference type="EMBL" id="CAG8678787.1"/>
    </source>
</evidence>
<dbReference type="Proteomes" id="UP000789396">
    <property type="component" value="Unassembled WGS sequence"/>
</dbReference>
<accession>A0A9N9EGL6</accession>
<keyword evidence="2" id="KW-1185">Reference proteome</keyword>
<feature type="non-terminal residue" evidence="1">
    <location>
        <position position="1"/>
    </location>
</feature>
<feature type="non-terminal residue" evidence="1">
    <location>
        <position position="69"/>
    </location>
</feature>
<gene>
    <name evidence="1" type="ORF">RFULGI_LOCUS9529</name>
</gene>
<dbReference type="EMBL" id="CAJVPZ010017170">
    <property type="protein sequence ID" value="CAG8678787.1"/>
    <property type="molecule type" value="Genomic_DNA"/>
</dbReference>
<reference evidence="1" key="1">
    <citation type="submission" date="2021-06" db="EMBL/GenBank/DDBJ databases">
        <authorList>
            <person name="Kallberg Y."/>
            <person name="Tangrot J."/>
            <person name="Rosling A."/>
        </authorList>
    </citation>
    <scope>NUCLEOTIDE SEQUENCE</scope>
    <source>
        <strain evidence="1">IN212</strain>
    </source>
</reference>
<name>A0A9N9EGL6_9GLOM</name>
<evidence type="ECO:0000313" key="2">
    <source>
        <dbReference type="Proteomes" id="UP000789396"/>
    </source>
</evidence>
<sequence>KEIIIPVECQHLSHEPLKKVHSSKIVEVIEEDISPSIEEPLEGQILRHFENLLGQLNLVYQQAQVNIKH</sequence>